<reference evidence="1 2" key="1">
    <citation type="journal article" date="2019" name="Commun. Biol.">
        <title>The bagworm genome reveals a unique fibroin gene that provides high tensile strength.</title>
        <authorList>
            <person name="Kono N."/>
            <person name="Nakamura H."/>
            <person name="Ohtoshi R."/>
            <person name="Tomita M."/>
            <person name="Numata K."/>
            <person name="Arakawa K."/>
        </authorList>
    </citation>
    <scope>NUCLEOTIDE SEQUENCE [LARGE SCALE GENOMIC DNA]</scope>
</reference>
<dbReference type="EMBL" id="BGZK01000854">
    <property type="protein sequence ID" value="GBP62942.1"/>
    <property type="molecule type" value="Genomic_DNA"/>
</dbReference>
<dbReference type="Proteomes" id="UP000299102">
    <property type="component" value="Unassembled WGS sequence"/>
</dbReference>
<name>A0A4C1XIX5_EUMVA</name>
<keyword evidence="2" id="KW-1185">Reference proteome</keyword>
<gene>
    <name evidence="1" type="ORF">EVAR_95897_1</name>
</gene>
<dbReference type="AlphaFoldDB" id="A0A4C1XIX5"/>
<comment type="caution">
    <text evidence="1">The sequence shown here is derived from an EMBL/GenBank/DDBJ whole genome shotgun (WGS) entry which is preliminary data.</text>
</comment>
<sequence>MSLGVEVFQSALRIMRLSVENKCYDAMVPGWGGTVNTIGTRYLSLVVLLFIPDLTFVEICSCNRRLRHRTLAGVKDTNKNDSPSEHLLLDSFTFSGLRKEGDIPHGYALSSAGVGRVLGSLARGPAAQPVQHAGVTQQQRSHQRQAHQHCHHQKYAQLSVGVRIIVVVATHDMDGSSAKKLKQIILKFKIRNNQVVIYAYEPETKQQSTVWVFHDEANLTKVIRAKSTLNQMVACLFGLNGHVVTEPLEDRETANSEWCKTREAVAAAAPPVSALFSLYC</sequence>
<accession>A0A4C1XIX5</accession>
<proteinExistence type="predicted"/>
<organism evidence="1 2">
    <name type="scientific">Eumeta variegata</name>
    <name type="common">Bagworm moth</name>
    <name type="synonym">Eumeta japonica</name>
    <dbReference type="NCBI Taxonomy" id="151549"/>
    <lineage>
        <taxon>Eukaryota</taxon>
        <taxon>Metazoa</taxon>
        <taxon>Ecdysozoa</taxon>
        <taxon>Arthropoda</taxon>
        <taxon>Hexapoda</taxon>
        <taxon>Insecta</taxon>
        <taxon>Pterygota</taxon>
        <taxon>Neoptera</taxon>
        <taxon>Endopterygota</taxon>
        <taxon>Lepidoptera</taxon>
        <taxon>Glossata</taxon>
        <taxon>Ditrysia</taxon>
        <taxon>Tineoidea</taxon>
        <taxon>Psychidae</taxon>
        <taxon>Oiketicinae</taxon>
        <taxon>Eumeta</taxon>
    </lineage>
</organism>
<evidence type="ECO:0000313" key="2">
    <source>
        <dbReference type="Proteomes" id="UP000299102"/>
    </source>
</evidence>
<protein>
    <submittedName>
        <fullName evidence="1">Uncharacterized protein</fullName>
    </submittedName>
</protein>
<evidence type="ECO:0000313" key="1">
    <source>
        <dbReference type="EMBL" id="GBP62942.1"/>
    </source>
</evidence>